<reference evidence="5" key="1">
    <citation type="submission" date="2018-05" db="EMBL/GenBank/DDBJ databases">
        <authorList>
            <person name="Lanie J.A."/>
            <person name="Ng W.-L."/>
            <person name="Kazmierczak K.M."/>
            <person name="Andrzejewski T.M."/>
            <person name="Davidsen T.M."/>
            <person name="Wayne K.J."/>
            <person name="Tettelin H."/>
            <person name="Glass J.I."/>
            <person name="Rusch D."/>
            <person name="Podicherti R."/>
            <person name="Tsui H.-C.T."/>
            <person name="Winkler M.E."/>
        </authorList>
    </citation>
    <scope>NUCLEOTIDE SEQUENCE</scope>
</reference>
<dbReference type="EMBL" id="UINC01023956">
    <property type="protein sequence ID" value="SVA96670.1"/>
    <property type="molecule type" value="Genomic_DNA"/>
</dbReference>
<dbReference type="Pfam" id="PF07624">
    <property type="entry name" value="PSD2"/>
    <property type="match status" value="1"/>
</dbReference>
<evidence type="ECO:0000313" key="5">
    <source>
        <dbReference type="EMBL" id="SVA96670.1"/>
    </source>
</evidence>
<dbReference type="Pfam" id="PF07627">
    <property type="entry name" value="PSCyt3"/>
    <property type="match status" value="1"/>
</dbReference>
<evidence type="ECO:0000259" key="4">
    <source>
        <dbReference type="Pfam" id="PF07635"/>
    </source>
</evidence>
<feature type="domain" description="DUF1592" evidence="3">
    <location>
        <begin position="347"/>
        <end position="465"/>
    </location>
</feature>
<evidence type="ECO:0000259" key="2">
    <source>
        <dbReference type="Pfam" id="PF07627"/>
    </source>
</evidence>
<feature type="domain" description="DUF1588" evidence="2">
    <location>
        <begin position="507"/>
        <end position="600"/>
    </location>
</feature>
<gene>
    <name evidence="5" type="ORF">METZ01_LOCUS149524</name>
</gene>
<dbReference type="Pfam" id="PF07631">
    <property type="entry name" value="PSD4"/>
    <property type="match status" value="1"/>
</dbReference>
<evidence type="ECO:0000259" key="1">
    <source>
        <dbReference type="Pfam" id="PF07624"/>
    </source>
</evidence>
<accession>A0A382A571</accession>
<proteinExistence type="predicted"/>
<evidence type="ECO:0008006" key="6">
    <source>
        <dbReference type="Google" id="ProtNLM"/>
    </source>
</evidence>
<feature type="domain" description="DUF1585" evidence="1">
    <location>
        <begin position="626"/>
        <end position="694"/>
    </location>
</feature>
<dbReference type="Pfam" id="PF07635">
    <property type="entry name" value="PSCyt1"/>
    <property type="match status" value="1"/>
</dbReference>
<dbReference type="AlphaFoldDB" id="A0A382A571"/>
<dbReference type="InterPro" id="IPR013042">
    <property type="entry name" value="DUF1592"/>
</dbReference>
<dbReference type="InterPro" id="IPR011478">
    <property type="entry name" value="DUF1585"/>
</dbReference>
<evidence type="ECO:0000259" key="3">
    <source>
        <dbReference type="Pfam" id="PF07631"/>
    </source>
</evidence>
<dbReference type="InterPro" id="IPR011429">
    <property type="entry name" value="Cyt_c_Planctomycete-type"/>
</dbReference>
<dbReference type="InterPro" id="IPR013039">
    <property type="entry name" value="DUF1588"/>
</dbReference>
<feature type="non-terminal residue" evidence="5">
    <location>
        <position position="1"/>
    </location>
</feature>
<feature type="domain" description="Cytochrome C Planctomycete-type" evidence="4">
    <location>
        <begin position="71"/>
        <end position="118"/>
    </location>
</feature>
<name>A0A382A571_9ZZZZ</name>
<organism evidence="5">
    <name type="scientific">marine metagenome</name>
    <dbReference type="NCBI Taxonomy" id="408172"/>
    <lineage>
        <taxon>unclassified sequences</taxon>
        <taxon>metagenomes</taxon>
        <taxon>ecological metagenomes</taxon>
    </lineage>
</organism>
<sequence length="705" mass="80380">KELSAFKPKSTAFLLGLWLALLIAPVLGRGGKAIESNPERDKALAEADKKAFEENMATYNEKVKPFMEKHCFGCHGPKKQKGDVNLVLLDPDMKESPSAARWAVVREKLDLDEMPPEDEDRPDPVAVQDALAWIKAEMKRSRRNFTTRIQYLNANKVPHAELFFPEEETKLDAPPRIRRHSPEIYDAFRLQTAKGFEGLVGNPFSRDPRFLFGDMGAPKVDDPTTSQLLRNAVTIVKRQTAHAIKDGKFTPSRFAKKEFIPFVDPAQPLTREKMEEAVKMEFRHVLARNPREAELERFVSLMEKNVKEAGRVSGVRYSLAAVFLLPDSVFRRELGSVPDGEGRARLASEEIAYALAYALTDKRPDSRLLDAATKGKLDDEAGVREVVDSLFDDPKLQKPRILRFFQEFFEYHKAAEVFKNTDEFSHHNARVLVSDTDNLVRWILERDKDVIAELLSTDKAFVNTRYDANKKQITQYESGRFVHLSYSLPPDWKWTSEQPVTMPGGTRAGILTQPSWLVAWSMNQDNHAILRGKFVRERLLGNVVPDIPITVDAQLPHAPEKTLRERMGVTREEYCWQCHKLMNPVGLPFETYDHFGRWRGLELGKPVDTSGRIDLVGDKRFDDLPVKNATDFVRKLAKSPRIEEVFVRHAFRYFLGRNENQGDGATLRAAHKAYQENGGSFRALVTSLLTSESFLYRTPRLAKTE</sequence>
<protein>
    <recommendedName>
        <fullName evidence="6">Cytochrome c domain-containing protein</fullName>
    </recommendedName>
</protein>